<comment type="caution">
    <text evidence="1">The sequence shown here is derived from an EMBL/GenBank/DDBJ whole genome shotgun (WGS) entry which is preliminary data.</text>
</comment>
<dbReference type="Gene3D" id="1.10.340.30">
    <property type="entry name" value="Hypothetical protein, domain 2"/>
    <property type="match status" value="1"/>
</dbReference>
<dbReference type="Pfam" id="PF09171">
    <property type="entry name" value="AGOG"/>
    <property type="match status" value="1"/>
</dbReference>
<dbReference type="SUPFAM" id="SSF48150">
    <property type="entry name" value="DNA-glycosylase"/>
    <property type="match status" value="1"/>
</dbReference>
<dbReference type="EMBL" id="APJZ01000005">
    <property type="protein sequence ID" value="EOD42297.1"/>
    <property type="molecule type" value="Genomic_DNA"/>
</dbReference>
<protein>
    <submittedName>
        <fullName evidence="1">8-oxoguanine DNA glycosylase</fullName>
    </submittedName>
</protein>
<accession>R1E4H4</accession>
<sequence>MDLIDILSKFSIEEILYFEENYDLQYRYLRFLYKNIKNQNLFLKLIVINSLLAFQLSYKGEKFWKIFSIYFSKHNDNIYNNFLSFIDLYNRRFKEIKIKRLNKIYNWIKDKDLLIYKDDLVKFNSEIAKVMGQNIYDKTIVFSTKIYGYGLRIIGYKIIYPFEIFIPIDNRIGKISKDKNYWIKLSKEINIPLLHIDSLIWITMGLNKDKIERIKNEELKNKIKLLKNYLDNIINN</sequence>
<gene>
    <name evidence="1" type="ORF">Nst1_557</name>
</gene>
<reference evidence="1 2" key="1">
    <citation type="submission" date="2013-02" db="EMBL/GenBank/DDBJ databases">
        <title>Insights into archaeal evolution and symbiosis from the genomes of a Nanoarchaeon and its crenarchaeal host from Yellowstone National Park.</title>
        <authorList>
            <person name="Podar M."/>
            <person name="Makarova K.S."/>
            <person name="Graham D.E."/>
            <person name="Wolf Y.I."/>
            <person name="Koonin E.V."/>
            <person name="Reysenbach A.-L."/>
        </authorList>
    </citation>
    <scope>NUCLEOTIDE SEQUENCE [LARGE SCALE GENOMIC DNA]</scope>
</reference>
<evidence type="ECO:0000313" key="2">
    <source>
        <dbReference type="Proteomes" id="UP000053279"/>
    </source>
</evidence>
<keyword evidence="2" id="KW-1185">Reference proteome</keyword>
<dbReference type="InterPro" id="IPR011257">
    <property type="entry name" value="DNA_glycosylase"/>
</dbReference>
<dbReference type="Proteomes" id="UP000053279">
    <property type="component" value="Unassembled WGS sequence"/>
</dbReference>
<dbReference type="GO" id="GO:0003906">
    <property type="term" value="F:DNA-(apurinic or apyrimidinic site) endonuclease activity"/>
    <property type="evidence" value="ECO:0007669"/>
    <property type="project" value="InterPro"/>
</dbReference>
<organism evidence="1 2">
    <name type="scientific">Nanobsidianus stetteri</name>
    <dbReference type="NCBI Taxonomy" id="1294122"/>
    <lineage>
        <taxon>Archaea</taxon>
        <taxon>Nanobdellota</taxon>
        <taxon>Candidatus Nanoarchaeia</taxon>
        <taxon>Nanoarchaeales</taxon>
        <taxon>Nanopusillaceae</taxon>
        <taxon>Candidatus Nanobsidianus</taxon>
    </lineage>
</organism>
<dbReference type="GO" id="GO:0016799">
    <property type="term" value="F:hydrolase activity, hydrolyzing N-glycosyl compounds"/>
    <property type="evidence" value="ECO:0007669"/>
    <property type="project" value="InterPro"/>
</dbReference>
<evidence type="ECO:0000313" key="1">
    <source>
        <dbReference type="EMBL" id="EOD42297.1"/>
    </source>
</evidence>
<name>R1E4H4_NANST</name>
<dbReference type="InterPro" id="IPR015254">
    <property type="entry name" value="AGOG-like"/>
</dbReference>
<dbReference type="GO" id="GO:0006281">
    <property type="term" value="P:DNA repair"/>
    <property type="evidence" value="ECO:0007669"/>
    <property type="project" value="InterPro"/>
</dbReference>
<dbReference type="AlphaFoldDB" id="R1E4H4"/>
<proteinExistence type="predicted"/>